<keyword evidence="3" id="KW-1185">Reference proteome</keyword>
<evidence type="ECO:0000313" key="3">
    <source>
        <dbReference type="Proteomes" id="UP001164746"/>
    </source>
</evidence>
<feature type="non-terminal residue" evidence="2">
    <location>
        <position position="192"/>
    </location>
</feature>
<dbReference type="PROSITE" id="PS50948">
    <property type="entry name" value="PAN"/>
    <property type="match status" value="1"/>
</dbReference>
<dbReference type="Proteomes" id="UP001164746">
    <property type="component" value="Chromosome 17"/>
</dbReference>
<protein>
    <recommendedName>
        <fullName evidence="1">Apple domain-containing protein</fullName>
    </recommendedName>
</protein>
<reference evidence="2" key="1">
    <citation type="submission" date="2022-11" db="EMBL/GenBank/DDBJ databases">
        <title>Centuries of genome instability and evolution in soft-shell clam transmissible cancer (bioRxiv).</title>
        <authorList>
            <person name="Hart S.F.M."/>
            <person name="Yonemitsu M.A."/>
            <person name="Giersch R.M."/>
            <person name="Beal B.F."/>
            <person name="Arriagada G."/>
            <person name="Davis B.W."/>
            <person name="Ostrander E.A."/>
            <person name="Goff S.P."/>
            <person name="Metzger M.J."/>
        </authorList>
    </citation>
    <scope>NUCLEOTIDE SEQUENCE</scope>
    <source>
        <strain evidence="2">MELC-2E11</strain>
        <tissue evidence="2">Siphon/mantle</tissue>
    </source>
</reference>
<organism evidence="2 3">
    <name type="scientific">Mya arenaria</name>
    <name type="common">Soft-shell clam</name>
    <dbReference type="NCBI Taxonomy" id="6604"/>
    <lineage>
        <taxon>Eukaryota</taxon>
        <taxon>Metazoa</taxon>
        <taxon>Spiralia</taxon>
        <taxon>Lophotrochozoa</taxon>
        <taxon>Mollusca</taxon>
        <taxon>Bivalvia</taxon>
        <taxon>Autobranchia</taxon>
        <taxon>Heteroconchia</taxon>
        <taxon>Euheterodonta</taxon>
        <taxon>Imparidentia</taxon>
        <taxon>Neoheterodontei</taxon>
        <taxon>Myida</taxon>
        <taxon>Myoidea</taxon>
        <taxon>Myidae</taxon>
        <taxon>Mya</taxon>
    </lineage>
</organism>
<dbReference type="SUPFAM" id="SSF49723">
    <property type="entry name" value="Lipase/lipooxygenase domain (PLAT/LH2 domain)"/>
    <property type="match status" value="1"/>
</dbReference>
<dbReference type="InterPro" id="IPR036392">
    <property type="entry name" value="PLAT/LH2_dom_sf"/>
</dbReference>
<accession>A0ABY7G9T4</accession>
<name>A0ABY7G9T4_MYAAR</name>
<dbReference type="Gene3D" id="2.60.60.20">
    <property type="entry name" value="PLAT/LH2 domain"/>
    <property type="match status" value="1"/>
</dbReference>
<dbReference type="EMBL" id="CP111028">
    <property type="protein sequence ID" value="WAR31177.1"/>
    <property type="molecule type" value="Genomic_DNA"/>
</dbReference>
<evidence type="ECO:0000259" key="1">
    <source>
        <dbReference type="PROSITE" id="PS50948"/>
    </source>
</evidence>
<dbReference type="InterPro" id="IPR003609">
    <property type="entry name" value="Pan_app"/>
</dbReference>
<feature type="domain" description="Apple" evidence="1">
    <location>
        <begin position="114"/>
        <end position="187"/>
    </location>
</feature>
<dbReference type="Pfam" id="PF00024">
    <property type="entry name" value="PAN_1"/>
    <property type="match status" value="1"/>
</dbReference>
<proteinExistence type="predicted"/>
<dbReference type="Gene3D" id="3.50.4.10">
    <property type="entry name" value="Hepatocyte Growth Factor"/>
    <property type="match status" value="1"/>
</dbReference>
<gene>
    <name evidence="2" type="ORF">MAR_033719</name>
</gene>
<sequence length="192" mass="22379">GPSYRIRVKTAYYRNLFSGHQNVSIKIYGSKGTIDWTQLKQTLNRGEITEEWLNTENIGQVIKKIVLSTGGGELWRPDYVTIHVKNTNNLYVFRFSMWDFFHRGSTDVYPEGHCSRPFINRPLAQELRGQVIQDIKARVETECQIQCLEHPKCKTIVYNKRSEYCTAYDYGQTRQRVDGIVFELLPCYGRNG</sequence>
<evidence type="ECO:0000313" key="2">
    <source>
        <dbReference type="EMBL" id="WAR31177.1"/>
    </source>
</evidence>
<dbReference type="SUPFAM" id="SSF57414">
    <property type="entry name" value="Hairpin loop containing domain-like"/>
    <property type="match status" value="1"/>
</dbReference>